<proteinExistence type="predicted"/>
<dbReference type="RefSeq" id="WP_064466673.1">
    <property type="nucleotide sequence ID" value="NZ_CP017080.1"/>
</dbReference>
<gene>
    <name evidence="1" type="ORF">ABE28_005565</name>
</gene>
<dbReference type="EMBL" id="CP017080">
    <property type="protein sequence ID" value="AOH53809.1"/>
    <property type="molecule type" value="Genomic_DNA"/>
</dbReference>
<organism evidence="1 2">
    <name type="scientific">Peribacillus muralis</name>
    <dbReference type="NCBI Taxonomy" id="264697"/>
    <lineage>
        <taxon>Bacteria</taxon>
        <taxon>Bacillati</taxon>
        <taxon>Bacillota</taxon>
        <taxon>Bacilli</taxon>
        <taxon>Bacillales</taxon>
        <taxon>Bacillaceae</taxon>
        <taxon>Peribacillus</taxon>
    </lineage>
</organism>
<dbReference type="KEGG" id="bmur:ABE28_005565"/>
<keyword evidence="2" id="KW-1185">Reference proteome</keyword>
<protein>
    <submittedName>
        <fullName evidence="1">Uncharacterized protein</fullName>
    </submittedName>
</protein>
<accession>A0A1B3XKS6</accession>
<dbReference type="OrthoDB" id="2939361at2"/>
<dbReference type="AlphaFoldDB" id="A0A1B3XKS6"/>
<dbReference type="Proteomes" id="UP000077926">
    <property type="component" value="Chromosome"/>
</dbReference>
<reference evidence="1 2" key="1">
    <citation type="submission" date="2016-08" db="EMBL/GenBank/DDBJ databases">
        <title>Complete genome sequence of Bacillus muralis G25-68, a strain with toxicity to nematodes.</title>
        <authorList>
            <person name="Zheng Z."/>
        </authorList>
    </citation>
    <scope>NUCLEOTIDE SEQUENCE [LARGE SCALE GENOMIC DNA]</scope>
    <source>
        <strain evidence="1 2">G25-68</strain>
    </source>
</reference>
<sequence>MFGTVEFFTDNLKVQVMYNFSGGDTVSLSEKRINLTREINGQAKSPAEKEAFSRNLEIAYERVIHEMFGGAEEVLFEKELS</sequence>
<evidence type="ECO:0000313" key="1">
    <source>
        <dbReference type="EMBL" id="AOH53809.1"/>
    </source>
</evidence>
<name>A0A1B3XKS6_9BACI</name>
<evidence type="ECO:0000313" key="2">
    <source>
        <dbReference type="Proteomes" id="UP000077926"/>
    </source>
</evidence>